<accession>A0A0F9UXA5</accession>
<organism evidence="1">
    <name type="scientific">marine sediment metagenome</name>
    <dbReference type="NCBI Taxonomy" id="412755"/>
    <lineage>
        <taxon>unclassified sequences</taxon>
        <taxon>metagenomes</taxon>
        <taxon>ecological metagenomes</taxon>
    </lineage>
</organism>
<proteinExistence type="predicted"/>
<dbReference type="AlphaFoldDB" id="A0A0F9UXA5"/>
<comment type="caution">
    <text evidence="1">The sequence shown here is derived from an EMBL/GenBank/DDBJ whole genome shotgun (WGS) entry which is preliminary data.</text>
</comment>
<gene>
    <name evidence="1" type="ORF">LCGC14_0477370</name>
</gene>
<sequence length="151" mass="16754">MKNILFNKFFIIFASILLVSGGVFAFFIFDYNKTVDYEIIGAKGNLTITLDLTDQVFNVSENLTSTQDLTILNQNGATNFIYLLERNLTGVTPGCDPMGDISFELSKGSEILNGTNFSMSPGFNDFNFKVVAVNNRVCNQNITVTLDFSED</sequence>
<dbReference type="EMBL" id="LAZR01000515">
    <property type="protein sequence ID" value="KKN65801.1"/>
    <property type="molecule type" value="Genomic_DNA"/>
</dbReference>
<name>A0A0F9UXA5_9ZZZZ</name>
<reference evidence="1" key="1">
    <citation type="journal article" date="2015" name="Nature">
        <title>Complex archaea that bridge the gap between prokaryotes and eukaryotes.</title>
        <authorList>
            <person name="Spang A."/>
            <person name="Saw J.H."/>
            <person name="Jorgensen S.L."/>
            <person name="Zaremba-Niedzwiedzka K."/>
            <person name="Martijn J."/>
            <person name="Lind A.E."/>
            <person name="van Eijk R."/>
            <person name="Schleper C."/>
            <person name="Guy L."/>
            <person name="Ettema T.J."/>
        </authorList>
    </citation>
    <scope>NUCLEOTIDE SEQUENCE</scope>
</reference>
<evidence type="ECO:0000313" key="1">
    <source>
        <dbReference type="EMBL" id="KKN65801.1"/>
    </source>
</evidence>
<protein>
    <submittedName>
        <fullName evidence="1">Uncharacterized protein</fullName>
    </submittedName>
</protein>